<proteinExistence type="predicted"/>
<keyword evidence="1" id="KW-0812">Transmembrane</keyword>
<keyword evidence="1" id="KW-0472">Membrane</keyword>
<organism evidence="2 3">
    <name type="scientific">Candidatus Nomurabacteria bacterium RIFCSPLOWO2_01_FULL_33_17</name>
    <dbReference type="NCBI Taxonomy" id="1801764"/>
    <lineage>
        <taxon>Bacteria</taxon>
        <taxon>Candidatus Nomuraibacteriota</taxon>
    </lineage>
</organism>
<evidence type="ECO:0000313" key="2">
    <source>
        <dbReference type="EMBL" id="OGI83826.1"/>
    </source>
</evidence>
<protein>
    <recommendedName>
        <fullName evidence="4">VanZ-like domain-containing protein</fullName>
    </recommendedName>
</protein>
<feature type="transmembrane region" description="Helical" evidence="1">
    <location>
        <begin position="77"/>
        <end position="95"/>
    </location>
</feature>
<feature type="transmembrane region" description="Helical" evidence="1">
    <location>
        <begin position="21"/>
        <end position="41"/>
    </location>
</feature>
<comment type="caution">
    <text evidence="2">The sequence shown here is derived from an EMBL/GenBank/DDBJ whole genome shotgun (WGS) entry which is preliminary data.</text>
</comment>
<dbReference type="InterPro" id="IPR014509">
    <property type="entry name" value="YjdF-like"/>
</dbReference>
<name>A0A1F6WPQ8_9BACT</name>
<evidence type="ECO:0008006" key="4">
    <source>
        <dbReference type="Google" id="ProtNLM"/>
    </source>
</evidence>
<evidence type="ECO:0000256" key="1">
    <source>
        <dbReference type="SAM" id="Phobius"/>
    </source>
</evidence>
<keyword evidence="1" id="KW-1133">Transmembrane helix</keyword>
<evidence type="ECO:0000313" key="3">
    <source>
        <dbReference type="Proteomes" id="UP000178184"/>
    </source>
</evidence>
<feature type="transmembrane region" description="Helical" evidence="1">
    <location>
        <begin position="115"/>
        <end position="132"/>
    </location>
</feature>
<accession>A0A1F6WPQ8</accession>
<dbReference type="Pfam" id="PF09997">
    <property type="entry name" value="DUF2238"/>
    <property type="match status" value="1"/>
</dbReference>
<reference evidence="2 3" key="1">
    <citation type="journal article" date="2016" name="Nat. Commun.">
        <title>Thousands of microbial genomes shed light on interconnected biogeochemical processes in an aquifer system.</title>
        <authorList>
            <person name="Anantharaman K."/>
            <person name="Brown C.T."/>
            <person name="Hug L.A."/>
            <person name="Sharon I."/>
            <person name="Castelle C.J."/>
            <person name="Probst A.J."/>
            <person name="Thomas B.C."/>
            <person name="Singh A."/>
            <person name="Wilkins M.J."/>
            <person name="Karaoz U."/>
            <person name="Brodie E.L."/>
            <person name="Williams K.H."/>
            <person name="Hubbard S.S."/>
            <person name="Banfield J.F."/>
        </authorList>
    </citation>
    <scope>NUCLEOTIDE SEQUENCE [LARGE SCALE GENOMIC DNA]</scope>
</reference>
<feature type="transmembrane region" description="Helical" evidence="1">
    <location>
        <begin position="47"/>
        <end position="65"/>
    </location>
</feature>
<sequence>MDHIHLNNLRKRLFNRAAITVFCTFLFNTLGIWLALYWIIWWYDIPMHFFGGLFTGLLVVYFLLSYKKTAYIQTFKIVLFSLVLTFLITILWEFYEYFFKTILAQEKFDLIDSLSDIFFGMLGALQAVFIYLRHKKIVLAQ</sequence>
<gene>
    <name evidence="2" type="ORF">A2903_00230</name>
</gene>
<dbReference type="EMBL" id="MFUO01000019">
    <property type="protein sequence ID" value="OGI83826.1"/>
    <property type="molecule type" value="Genomic_DNA"/>
</dbReference>
<dbReference type="AlphaFoldDB" id="A0A1F6WPQ8"/>
<dbReference type="Proteomes" id="UP000178184">
    <property type="component" value="Unassembled WGS sequence"/>
</dbReference>